<accession>A0A382UXL4</accession>
<protein>
    <recommendedName>
        <fullName evidence="2">NAD(P)-binding domain-containing protein</fullName>
    </recommendedName>
</protein>
<sequence length="83" mass="9461">QKEQAVITNKFDRVSIFRPGILIRLVDNNNWFERILESIGFGLKVDILATAMIRDAECKHDISNKESPLVYVGNDCIKASIRL</sequence>
<evidence type="ECO:0000313" key="1">
    <source>
        <dbReference type="EMBL" id="SVD38897.1"/>
    </source>
</evidence>
<organism evidence="1">
    <name type="scientific">marine metagenome</name>
    <dbReference type="NCBI Taxonomy" id="408172"/>
    <lineage>
        <taxon>unclassified sequences</taxon>
        <taxon>metagenomes</taxon>
        <taxon>ecological metagenomes</taxon>
    </lineage>
</organism>
<dbReference type="AlphaFoldDB" id="A0A382UXL4"/>
<proteinExistence type="predicted"/>
<name>A0A382UXL4_9ZZZZ</name>
<evidence type="ECO:0008006" key="2">
    <source>
        <dbReference type="Google" id="ProtNLM"/>
    </source>
</evidence>
<gene>
    <name evidence="1" type="ORF">METZ01_LOCUS391751</name>
</gene>
<reference evidence="1" key="1">
    <citation type="submission" date="2018-05" db="EMBL/GenBank/DDBJ databases">
        <authorList>
            <person name="Lanie J.A."/>
            <person name="Ng W.-L."/>
            <person name="Kazmierczak K.M."/>
            <person name="Andrzejewski T.M."/>
            <person name="Davidsen T.M."/>
            <person name="Wayne K.J."/>
            <person name="Tettelin H."/>
            <person name="Glass J.I."/>
            <person name="Rusch D."/>
            <person name="Podicherti R."/>
            <person name="Tsui H.-C.T."/>
            <person name="Winkler M.E."/>
        </authorList>
    </citation>
    <scope>NUCLEOTIDE SEQUENCE</scope>
</reference>
<dbReference type="EMBL" id="UINC01147526">
    <property type="protein sequence ID" value="SVD38897.1"/>
    <property type="molecule type" value="Genomic_DNA"/>
</dbReference>
<dbReference type="Gene3D" id="3.40.50.720">
    <property type="entry name" value="NAD(P)-binding Rossmann-like Domain"/>
    <property type="match status" value="1"/>
</dbReference>
<feature type="non-terminal residue" evidence="1">
    <location>
        <position position="1"/>
    </location>
</feature>